<keyword evidence="6" id="KW-1185">Reference proteome</keyword>
<feature type="compositionally biased region" description="Polar residues" evidence="1">
    <location>
        <begin position="936"/>
        <end position="962"/>
    </location>
</feature>
<dbReference type="InterPro" id="IPR048537">
    <property type="entry name" value="RRN6_HB"/>
</dbReference>
<dbReference type="Pfam" id="PF20639">
    <property type="entry name" value="Rrn6_K-rich"/>
    <property type="match status" value="1"/>
</dbReference>
<dbReference type="EMBL" id="ML977164">
    <property type="protein sequence ID" value="KAF1985052.1"/>
    <property type="molecule type" value="Genomic_DNA"/>
</dbReference>
<dbReference type="Proteomes" id="UP000800041">
    <property type="component" value="Unassembled WGS sequence"/>
</dbReference>
<proteinExistence type="predicted"/>
<feature type="compositionally biased region" description="Low complexity" evidence="1">
    <location>
        <begin position="799"/>
        <end position="818"/>
    </location>
</feature>
<sequence>MPRRRQTTERTLQELRFGHFGPARYDLKERKWIFSRQIVDEKVLRLVTAPREVYAGSSQGLGAAENPYHHLKHSTYSRHRAHYWDEVVHAEDRTSSLTSAFSELQAARDCITNPEQESQVVVQLTRSYDPTSGELIALGKVKAAVSPNGVSSSETCDRVLAFACGDSGQNLRVAYLGRCMAKWNKHDNVGLDMLDFNGPSCIWAGHGAPIQQVASSLLPEDTIFASENIRCSFFAVRLPWRTEVLWPAISCGKQGMEGIRIISIASILPEDNPHVEVSFNTWKSNELGIIDSKGSWWIWQLRWKGNTMFKVKERLSGLFPGGDKISLFDRWCKLVWVRDARTFLFCTRQCLFLVDIAGQPTIIKPWNFKLKDTPHWILDVKTPSSWPNDFFVLTSLHIFHVRIPSHQEDLNQASSNILLSWQHFRDLEDFTMSMSLFEEPDSTVILIHSQINSSVTQVRFFSRPNEISGPSTSEPALIQYRISTPLLGLVARYAKYTQSSDGLSSSLGQDYKDKNVCFQQHFALDQGFALHECLSVSCAPEHLCLPKLSKPKAKLPEKQHRDDWMMARGFTTDMKSLKPTVKVKVGKQKPNHRTWDIVGAFQEIYKLLFRSESHETFGNMMQRLRNQLEGTDVGSDSDQLIGTIFDLTDDVHFEVKDPFAASAVLQEFLDEFLATSLHSTIRGAELIRAIFPNWLCLPMGHSHPTNLSSTYELVVDGWETPLPEGISSTIRRENNKTARRIAADLVLSSYLLQAKGMDDEELAIKSERSDSRPPSQSSQRRQEPLQDETLSQSLSQATASNSFSEEAGGSSSSSAPNNSATIAFKRLSKHITFSKPPPTTYSLQLDHVHRHWPTLGENPKSYDWVKVVGIIEAEEEEEVAMKLMDTDERKRYTQKKKKTQAQQRLEDEKLRLAQSQSQSNMSLAQSQIPIVGGSTRPVTRSQTQTRPMAVQSQQPFASTQGMMGTGMGDSQSQTQQSQPMMPASQVLPGPYGGRPPPKKKQKKKAGGFG</sequence>
<accession>A0A6G1GW65</accession>
<evidence type="ECO:0000313" key="5">
    <source>
        <dbReference type="EMBL" id="KAF1985052.1"/>
    </source>
</evidence>
<dbReference type="PANTHER" id="PTHR28221">
    <property type="entry name" value="RNA POLYMERASE I-SPECIFIC TRANSCRIPTION INITIATION FACTOR RRN6"/>
    <property type="match status" value="1"/>
</dbReference>
<feature type="compositionally biased region" description="Polar residues" evidence="1">
    <location>
        <begin position="788"/>
        <end position="798"/>
    </location>
</feature>
<dbReference type="Pfam" id="PF20640">
    <property type="entry name" value="Rrn6_HB"/>
    <property type="match status" value="1"/>
</dbReference>
<dbReference type="OrthoDB" id="4090074at2759"/>
<dbReference type="GO" id="GO:0042790">
    <property type="term" value="P:nucleolar large rRNA transcription by RNA polymerase I"/>
    <property type="evidence" value="ECO:0007669"/>
    <property type="project" value="TreeGrafter"/>
</dbReference>
<evidence type="ECO:0008006" key="7">
    <source>
        <dbReference type="Google" id="ProtNLM"/>
    </source>
</evidence>
<dbReference type="PANTHER" id="PTHR28221:SF2">
    <property type="entry name" value="RNA POLYMERASE I-SPECIFIC TRANSCRIPTION INITIATION FACTOR RRN6"/>
    <property type="match status" value="1"/>
</dbReference>
<dbReference type="GO" id="GO:0001179">
    <property type="term" value="F:RNA polymerase I general transcription initiation factor binding"/>
    <property type="evidence" value="ECO:0007669"/>
    <property type="project" value="TreeGrafter"/>
</dbReference>
<dbReference type="GO" id="GO:0001163">
    <property type="term" value="F:RNA polymerase I transcription regulatory region sequence-specific DNA binding"/>
    <property type="evidence" value="ECO:0007669"/>
    <property type="project" value="TreeGrafter"/>
</dbReference>
<feature type="compositionally biased region" description="Low complexity" evidence="1">
    <location>
        <begin position="970"/>
        <end position="989"/>
    </location>
</feature>
<evidence type="ECO:0000256" key="1">
    <source>
        <dbReference type="SAM" id="MobiDB-lite"/>
    </source>
</evidence>
<evidence type="ECO:0000313" key="6">
    <source>
        <dbReference type="Proteomes" id="UP000800041"/>
    </source>
</evidence>
<feature type="region of interest" description="Disordered" evidence="1">
    <location>
        <begin position="931"/>
        <end position="1009"/>
    </location>
</feature>
<feature type="domain" description="RRN6 helical bundle" evidence="4">
    <location>
        <begin position="516"/>
        <end position="749"/>
    </location>
</feature>
<reference evidence="5" key="1">
    <citation type="journal article" date="2020" name="Stud. Mycol.">
        <title>101 Dothideomycetes genomes: a test case for predicting lifestyles and emergence of pathogens.</title>
        <authorList>
            <person name="Haridas S."/>
            <person name="Albert R."/>
            <person name="Binder M."/>
            <person name="Bloem J."/>
            <person name="Labutti K."/>
            <person name="Salamov A."/>
            <person name="Andreopoulos B."/>
            <person name="Baker S."/>
            <person name="Barry K."/>
            <person name="Bills G."/>
            <person name="Bluhm B."/>
            <person name="Cannon C."/>
            <person name="Castanera R."/>
            <person name="Culley D."/>
            <person name="Daum C."/>
            <person name="Ezra D."/>
            <person name="Gonzalez J."/>
            <person name="Henrissat B."/>
            <person name="Kuo A."/>
            <person name="Liang C."/>
            <person name="Lipzen A."/>
            <person name="Lutzoni F."/>
            <person name="Magnuson J."/>
            <person name="Mondo S."/>
            <person name="Nolan M."/>
            <person name="Ohm R."/>
            <person name="Pangilinan J."/>
            <person name="Park H.-J."/>
            <person name="Ramirez L."/>
            <person name="Alfaro M."/>
            <person name="Sun H."/>
            <person name="Tritt A."/>
            <person name="Yoshinaga Y."/>
            <person name="Zwiers L.-H."/>
            <person name="Turgeon B."/>
            <person name="Goodwin S."/>
            <person name="Spatafora J."/>
            <person name="Crous P."/>
            <person name="Grigoriev I."/>
        </authorList>
    </citation>
    <scope>NUCLEOTIDE SEQUENCE</scope>
    <source>
        <strain evidence="5">CBS 113979</strain>
    </source>
</reference>
<dbReference type="GO" id="GO:0070860">
    <property type="term" value="C:RNA polymerase I core factor complex"/>
    <property type="evidence" value="ECO:0007669"/>
    <property type="project" value="TreeGrafter"/>
</dbReference>
<dbReference type="InterPro" id="IPR048535">
    <property type="entry name" value="RRN6_beta-prop"/>
</dbReference>
<feature type="compositionally biased region" description="Basic residues" evidence="1">
    <location>
        <begin position="996"/>
        <end position="1009"/>
    </location>
</feature>
<gene>
    <name evidence="5" type="ORF">K402DRAFT_464697</name>
</gene>
<feature type="domain" description="RRN6 beta-propeller" evidence="2">
    <location>
        <begin position="129"/>
        <end position="479"/>
    </location>
</feature>
<feature type="region of interest" description="Disordered" evidence="1">
    <location>
        <begin position="765"/>
        <end position="818"/>
    </location>
</feature>
<organism evidence="5 6">
    <name type="scientific">Aulographum hederae CBS 113979</name>
    <dbReference type="NCBI Taxonomy" id="1176131"/>
    <lineage>
        <taxon>Eukaryota</taxon>
        <taxon>Fungi</taxon>
        <taxon>Dikarya</taxon>
        <taxon>Ascomycota</taxon>
        <taxon>Pezizomycotina</taxon>
        <taxon>Dothideomycetes</taxon>
        <taxon>Pleosporomycetidae</taxon>
        <taxon>Aulographales</taxon>
        <taxon>Aulographaceae</taxon>
    </lineage>
</organism>
<feature type="domain" description="RRN6 K-rich C-terminal" evidence="3">
    <location>
        <begin position="848"/>
        <end position="1008"/>
    </location>
</feature>
<name>A0A6G1GW65_9PEZI</name>
<evidence type="ECO:0000259" key="2">
    <source>
        <dbReference type="Pfam" id="PF10214"/>
    </source>
</evidence>
<dbReference type="InterPro" id="IPR019350">
    <property type="entry name" value="RNA_pol_I-sp_TIF_RRN6-like"/>
</dbReference>
<protein>
    <recommendedName>
        <fullName evidence="7">RNA polymerase I-specific transcription initiation factor RRN6-like protein</fullName>
    </recommendedName>
</protein>
<dbReference type="InterPro" id="IPR048536">
    <property type="entry name" value="Rrn6_K-rich"/>
</dbReference>
<evidence type="ECO:0000259" key="3">
    <source>
        <dbReference type="Pfam" id="PF20639"/>
    </source>
</evidence>
<evidence type="ECO:0000259" key="4">
    <source>
        <dbReference type="Pfam" id="PF20640"/>
    </source>
</evidence>
<dbReference type="Pfam" id="PF10214">
    <property type="entry name" value="Rrn6_beta-prop"/>
    <property type="match status" value="1"/>
</dbReference>
<dbReference type="AlphaFoldDB" id="A0A6G1GW65"/>